<proteinExistence type="predicted"/>
<geneLocation type="plasmid" evidence="2 3">
    <name>unnamed1</name>
</geneLocation>
<dbReference type="AlphaFoldDB" id="A0AAX3N7C9"/>
<dbReference type="RefSeq" id="WP_274360034.1">
    <property type="nucleotide sequence ID" value="NZ_CP118102.1"/>
</dbReference>
<name>A0AAX3N7C9_9BACL</name>
<evidence type="ECO:0000256" key="1">
    <source>
        <dbReference type="SAM" id="Phobius"/>
    </source>
</evidence>
<feature type="transmembrane region" description="Helical" evidence="1">
    <location>
        <begin position="12"/>
        <end position="38"/>
    </location>
</feature>
<dbReference type="Pfam" id="PF05052">
    <property type="entry name" value="MerE"/>
    <property type="match status" value="1"/>
</dbReference>
<dbReference type="GO" id="GO:0016020">
    <property type="term" value="C:membrane"/>
    <property type="evidence" value="ECO:0007669"/>
    <property type="project" value="InterPro"/>
</dbReference>
<feature type="transmembrane region" description="Helical" evidence="1">
    <location>
        <begin position="44"/>
        <end position="61"/>
    </location>
</feature>
<dbReference type="Proteomes" id="UP001220962">
    <property type="component" value="Plasmid unnamed1"/>
</dbReference>
<protein>
    <submittedName>
        <fullName evidence="2">Transporter</fullName>
    </submittedName>
</protein>
<evidence type="ECO:0000313" key="3">
    <source>
        <dbReference type="Proteomes" id="UP001220962"/>
    </source>
</evidence>
<dbReference type="EMBL" id="CP118102">
    <property type="protein sequence ID" value="WDH85261.1"/>
    <property type="molecule type" value="Genomic_DNA"/>
</dbReference>
<dbReference type="InterPro" id="IPR007746">
    <property type="entry name" value="MerE"/>
</dbReference>
<keyword evidence="2" id="KW-0614">Plasmid</keyword>
<keyword evidence="1" id="KW-1133">Transmembrane helix</keyword>
<organism evidence="2 3">
    <name type="scientific">Paenibacillus urinalis</name>
    <dbReference type="NCBI Taxonomy" id="521520"/>
    <lineage>
        <taxon>Bacteria</taxon>
        <taxon>Bacillati</taxon>
        <taxon>Bacillota</taxon>
        <taxon>Bacilli</taxon>
        <taxon>Bacillales</taxon>
        <taxon>Paenibacillaceae</taxon>
        <taxon>Paenibacillus</taxon>
    </lineage>
</organism>
<keyword evidence="1" id="KW-0472">Membrane</keyword>
<accession>A0AAX3N7C9</accession>
<reference evidence="2" key="1">
    <citation type="submission" date="2023-02" db="EMBL/GenBank/DDBJ databases">
        <title>Pathogen: clinical or host-associated sample.</title>
        <authorList>
            <person name="Hergert J."/>
            <person name="Casey R."/>
            <person name="Wagner J."/>
            <person name="Young E.L."/>
            <person name="Oakeson K.F."/>
        </authorList>
    </citation>
    <scope>NUCLEOTIDE SEQUENCE</scope>
    <source>
        <strain evidence="2">2022CK-00830</strain>
        <plasmid evidence="2">unnamed1</plasmid>
    </source>
</reference>
<sequence length="83" mass="9095">MKENAKKIGWGFLALLSCPCHLVLILPLLAGTTFGAYFALHQTAVSVILGIVFVISLVMMFKRASKQAKTDESHDCCSVPERK</sequence>
<gene>
    <name evidence="2" type="ORF">PUW23_25845</name>
</gene>
<evidence type="ECO:0000313" key="2">
    <source>
        <dbReference type="EMBL" id="WDH85261.1"/>
    </source>
</evidence>
<keyword evidence="1" id="KW-0812">Transmembrane</keyword>
<dbReference type="GO" id="GO:0015097">
    <property type="term" value="F:mercury ion transmembrane transporter activity"/>
    <property type="evidence" value="ECO:0007669"/>
    <property type="project" value="InterPro"/>
</dbReference>
<dbReference type="PROSITE" id="PS51257">
    <property type="entry name" value="PROKAR_LIPOPROTEIN"/>
    <property type="match status" value="1"/>
</dbReference>